<gene>
    <name evidence="3" type="ORF">J5N97_022677</name>
</gene>
<evidence type="ECO:0000259" key="2">
    <source>
        <dbReference type="Pfam" id="PF03732"/>
    </source>
</evidence>
<evidence type="ECO:0000256" key="1">
    <source>
        <dbReference type="SAM" id="MobiDB-lite"/>
    </source>
</evidence>
<dbReference type="PANTHER" id="PTHR33223:SF11">
    <property type="entry name" value="ELEMENT PROTEIN, PUTATIVE-RELATED"/>
    <property type="match status" value="1"/>
</dbReference>
<feature type="domain" description="Retrotransposon gag" evidence="2">
    <location>
        <begin position="2"/>
        <end position="80"/>
    </location>
</feature>
<proteinExistence type="predicted"/>
<evidence type="ECO:0000313" key="4">
    <source>
        <dbReference type="Proteomes" id="UP001085076"/>
    </source>
</evidence>
<feature type="region of interest" description="Disordered" evidence="1">
    <location>
        <begin position="312"/>
        <end position="340"/>
    </location>
</feature>
<feature type="compositionally biased region" description="Basic and acidic residues" evidence="1">
    <location>
        <begin position="328"/>
        <end position="340"/>
    </location>
</feature>
<dbReference type="EMBL" id="JAGGNH010000006">
    <property type="protein sequence ID" value="KAJ0969800.1"/>
    <property type="molecule type" value="Genomic_DNA"/>
</dbReference>
<protein>
    <recommendedName>
        <fullName evidence="2">Retrotransposon gag domain-containing protein</fullName>
    </recommendedName>
</protein>
<dbReference type="OrthoDB" id="691543at2759"/>
<dbReference type="InterPro" id="IPR005162">
    <property type="entry name" value="Retrotrans_gag_dom"/>
</dbReference>
<dbReference type="PANTHER" id="PTHR33223">
    <property type="entry name" value="CCHC-TYPE DOMAIN-CONTAINING PROTEIN"/>
    <property type="match status" value="1"/>
</dbReference>
<dbReference type="AlphaFoldDB" id="A0A9D5CBN6"/>
<accession>A0A9D5CBN6</accession>
<name>A0A9D5CBN6_9LILI</name>
<dbReference type="Proteomes" id="UP001085076">
    <property type="component" value="Miscellaneous, Linkage group lg06"/>
</dbReference>
<reference evidence="3" key="1">
    <citation type="submission" date="2021-03" db="EMBL/GenBank/DDBJ databases">
        <authorList>
            <person name="Li Z."/>
            <person name="Yang C."/>
        </authorList>
    </citation>
    <scope>NUCLEOTIDE SEQUENCE</scope>
    <source>
        <strain evidence="3">Dzin_1.0</strain>
        <tissue evidence="3">Leaf</tissue>
    </source>
</reference>
<organism evidence="3 4">
    <name type="scientific">Dioscorea zingiberensis</name>
    <dbReference type="NCBI Taxonomy" id="325984"/>
    <lineage>
        <taxon>Eukaryota</taxon>
        <taxon>Viridiplantae</taxon>
        <taxon>Streptophyta</taxon>
        <taxon>Embryophyta</taxon>
        <taxon>Tracheophyta</taxon>
        <taxon>Spermatophyta</taxon>
        <taxon>Magnoliopsida</taxon>
        <taxon>Liliopsida</taxon>
        <taxon>Dioscoreales</taxon>
        <taxon>Dioscoreaceae</taxon>
        <taxon>Dioscorea</taxon>
    </lineage>
</organism>
<sequence>MTSLPNRSITTWPQLAEKFLVKYFPPAKITKLRSDISSFIQFEMETLYDTWERYKYMPRKCPQHVIEDWMQVQTFYNELNIGTKQILDAAAGGSLCSKNPQVAKELVDEMATNVYQYCSEKTKPSKVAGIQYVDAITALTATVEALSKKINNIGIQQQTPLFMCIGYGSKLEEGKAEQIEKVDFMGRAQNNPYSLTYNPRWKNHPNLAYSTPAQKRTNPPLGYQPPTQEKKRASLESLNAQYIQMNEERAVRHEEIMSNYQASLQNLELQVTQIAKILAERQSSTLPSNIKVNPRESVKAITLKSGTELALPPAKETEETPSTPYKEVGSESAKRTVTSDKKEVPMVLEYKLKIPYPAMLKKDQ</sequence>
<comment type="caution">
    <text evidence="3">The sequence shown here is derived from an EMBL/GenBank/DDBJ whole genome shotgun (WGS) entry which is preliminary data.</text>
</comment>
<reference evidence="3" key="2">
    <citation type="journal article" date="2022" name="Hortic Res">
        <title>The genome of Dioscorea zingiberensis sheds light on the biosynthesis, origin and evolution of the medicinally important diosgenin saponins.</title>
        <authorList>
            <person name="Li Y."/>
            <person name="Tan C."/>
            <person name="Li Z."/>
            <person name="Guo J."/>
            <person name="Li S."/>
            <person name="Chen X."/>
            <person name="Wang C."/>
            <person name="Dai X."/>
            <person name="Yang H."/>
            <person name="Song W."/>
            <person name="Hou L."/>
            <person name="Xu J."/>
            <person name="Tong Z."/>
            <person name="Xu A."/>
            <person name="Yuan X."/>
            <person name="Wang W."/>
            <person name="Yang Q."/>
            <person name="Chen L."/>
            <person name="Sun Z."/>
            <person name="Wang K."/>
            <person name="Pan B."/>
            <person name="Chen J."/>
            <person name="Bao Y."/>
            <person name="Liu F."/>
            <person name="Qi X."/>
            <person name="Gang D.R."/>
            <person name="Wen J."/>
            <person name="Li J."/>
        </authorList>
    </citation>
    <scope>NUCLEOTIDE SEQUENCE</scope>
    <source>
        <strain evidence="3">Dzin_1.0</strain>
    </source>
</reference>
<dbReference type="Pfam" id="PF03732">
    <property type="entry name" value="Retrotrans_gag"/>
    <property type="match status" value="1"/>
</dbReference>
<feature type="region of interest" description="Disordered" evidence="1">
    <location>
        <begin position="204"/>
        <end position="230"/>
    </location>
</feature>
<feature type="compositionally biased region" description="Polar residues" evidence="1">
    <location>
        <begin position="208"/>
        <end position="217"/>
    </location>
</feature>
<evidence type="ECO:0000313" key="3">
    <source>
        <dbReference type="EMBL" id="KAJ0969800.1"/>
    </source>
</evidence>
<keyword evidence="4" id="KW-1185">Reference proteome</keyword>